<protein>
    <submittedName>
        <fullName evidence="2">Uncharacterized protein</fullName>
    </submittedName>
</protein>
<sequence>MTAEPAISPTATIHPGATVPRRGPSLTPVGYGLSAGAVAFACGLVGSLVLDVGPMYSHVGGLLFQAGLWGLLSALFATRATGDGRFGRGLLWTVAALLAAATLSSVLAITTPVAVHGSTWFLLLDACWPLSMVGMAVTGVTIAVVGRYRGLLRYWPMLAESWALVTVPTVGLAGPVVGGTVGAVHVLLGYGVLGLLLAHRPEQTRAV</sequence>
<keyword evidence="1" id="KW-1133">Transmembrane helix</keyword>
<dbReference type="RefSeq" id="WP_345643553.1">
    <property type="nucleotide sequence ID" value="NZ_BAABLY010000017.1"/>
</dbReference>
<feature type="transmembrane region" description="Helical" evidence="1">
    <location>
        <begin position="89"/>
        <end position="114"/>
    </location>
</feature>
<dbReference type="Proteomes" id="UP001464923">
    <property type="component" value="Unassembled WGS sequence"/>
</dbReference>
<dbReference type="EMBL" id="JBEDNP010000008">
    <property type="protein sequence ID" value="MEQ3540144.1"/>
    <property type="molecule type" value="Genomic_DNA"/>
</dbReference>
<gene>
    <name evidence="2" type="ORF">WHI96_15055</name>
</gene>
<evidence type="ECO:0000313" key="3">
    <source>
        <dbReference type="Proteomes" id="UP001464923"/>
    </source>
</evidence>
<feature type="transmembrane region" description="Helical" evidence="1">
    <location>
        <begin position="180"/>
        <end position="198"/>
    </location>
</feature>
<feature type="transmembrane region" description="Helical" evidence="1">
    <location>
        <begin position="120"/>
        <end position="145"/>
    </location>
</feature>
<comment type="caution">
    <text evidence="2">The sequence shown here is derived from an EMBL/GenBank/DDBJ whole genome shotgun (WGS) entry which is preliminary data.</text>
</comment>
<feature type="transmembrane region" description="Helical" evidence="1">
    <location>
        <begin position="56"/>
        <end position="77"/>
    </location>
</feature>
<keyword evidence="1" id="KW-0812">Transmembrane</keyword>
<accession>A0ABV1JW08</accession>
<keyword evidence="3" id="KW-1185">Reference proteome</keyword>
<keyword evidence="1" id="KW-0472">Membrane</keyword>
<feature type="transmembrane region" description="Helical" evidence="1">
    <location>
        <begin position="157"/>
        <end position="174"/>
    </location>
</feature>
<organism evidence="2 3">
    <name type="scientific">Pseudonocardia tropica</name>
    <dbReference type="NCBI Taxonomy" id="681289"/>
    <lineage>
        <taxon>Bacteria</taxon>
        <taxon>Bacillati</taxon>
        <taxon>Actinomycetota</taxon>
        <taxon>Actinomycetes</taxon>
        <taxon>Pseudonocardiales</taxon>
        <taxon>Pseudonocardiaceae</taxon>
        <taxon>Pseudonocardia</taxon>
    </lineage>
</organism>
<proteinExistence type="predicted"/>
<evidence type="ECO:0000256" key="1">
    <source>
        <dbReference type="SAM" id="Phobius"/>
    </source>
</evidence>
<name>A0ABV1JW08_9PSEU</name>
<reference evidence="2 3" key="1">
    <citation type="submission" date="2024-03" db="EMBL/GenBank/DDBJ databases">
        <title>Draft genome sequence of Pseudonocardia tropica JCM 19149.</title>
        <authorList>
            <person name="Butdee W."/>
            <person name="Duangmal K."/>
        </authorList>
    </citation>
    <scope>NUCLEOTIDE SEQUENCE [LARGE SCALE GENOMIC DNA]</scope>
    <source>
        <strain evidence="2 3">JCM 19149</strain>
    </source>
</reference>
<evidence type="ECO:0000313" key="2">
    <source>
        <dbReference type="EMBL" id="MEQ3540144.1"/>
    </source>
</evidence>
<feature type="transmembrane region" description="Helical" evidence="1">
    <location>
        <begin position="29"/>
        <end position="50"/>
    </location>
</feature>